<dbReference type="Pfam" id="PF13812">
    <property type="entry name" value="PPR_3"/>
    <property type="match status" value="1"/>
</dbReference>
<feature type="region of interest" description="Disordered" evidence="3">
    <location>
        <begin position="904"/>
        <end position="926"/>
    </location>
</feature>
<feature type="region of interest" description="Disordered" evidence="3">
    <location>
        <begin position="815"/>
        <end position="844"/>
    </location>
</feature>
<evidence type="ECO:0000256" key="3">
    <source>
        <dbReference type="SAM" id="MobiDB-lite"/>
    </source>
</evidence>
<feature type="compositionally biased region" description="Basic residues" evidence="3">
    <location>
        <begin position="287"/>
        <end position="297"/>
    </location>
</feature>
<feature type="compositionally biased region" description="Low complexity" evidence="3">
    <location>
        <begin position="66"/>
        <end position="92"/>
    </location>
</feature>
<evidence type="ECO:0000256" key="2">
    <source>
        <dbReference type="PROSITE-ProRule" id="PRU00708"/>
    </source>
</evidence>
<comment type="caution">
    <text evidence="4">The sequence shown here is derived from an EMBL/GenBank/DDBJ whole genome shotgun (WGS) entry which is preliminary data.</text>
</comment>
<gene>
    <name evidence="4" type="ORF">Naga_100190g5</name>
</gene>
<dbReference type="EMBL" id="AZIL01000287">
    <property type="protein sequence ID" value="EWM28474.1"/>
    <property type="molecule type" value="Genomic_DNA"/>
</dbReference>
<feature type="compositionally biased region" description="Basic and acidic residues" evidence="3">
    <location>
        <begin position="861"/>
        <end position="875"/>
    </location>
</feature>
<evidence type="ECO:0000256" key="1">
    <source>
        <dbReference type="ARBA" id="ARBA00022737"/>
    </source>
</evidence>
<dbReference type="InterPro" id="IPR002885">
    <property type="entry name" value="PPR_rpt"/>
</dbReference>
<evidence type="ECO:0000313" key="4">
    <source>
        <dbReference type="EMBL" id="EWM28474.1"/>
    </source>
</evidence>
<dbReference type="PANTHER" id="PTHR47447">
    <property type="entry name" value="OS03G0856100 PROTEIN"/>
    <property type="match status" value="1"/>
</dbReference>
<keyword evidence="5" id="KW-1185">Reference proteome</keyword>
<feature type="compositionally biased region" description="Gly residues" evidence="3">
    <location>
        <begin position="419"/>
        <end position="429"/>
    </location>
</feature>
<organism evidence="4 5">
    <name type="scientific">Nannochloropsis gaditana</name>
    <dbReference type="NCBI Taxonomy" id="72520"/>
    <lineage>
        <taxon>Eukaryota</taxon>
        <taxon>Sar</taxon>
        <taxon>Stramenopiles</taxon>
        <taxon>Ochrophyta</taxon>
        <taxon>Eustigmatophyceae</taxon>
        <taxon>Eustigmatales</taxon>
        <taxon>Monodopsidaceae</taxon>
        <taxon>Nannochloropsis</taxon>
    </lineage>
</organism>
<protein>
    <submittedName>
        <fullName evidence="4">Pentatricopeptide repeat-containing protein</fullName>
    </submittedName>
</protein>
<accession>W7U6Q7</accession>
<evidence type="ECO:0000313" key="5">
    <source>
        <dbReference type="Proteomes" id="UP000019335"/>
    </source>
</evidence>
<dbReference type="OrthoDB" id="185373at2759"/>
<name>W7U6Q7_9STRA</name>
<feature type="repeat" description="PPR" evidence="2">
    <location>
        <begin position="454"/>
        <end position="490"/>
    </location>
</feature>
<dbReference type="PANTHER" id="PTHR47447:SF17">
    <property type="entry name" value="OS12G0638900 PROTEIN"/>
    <property type="match status" value="1"/>
</dbReference>
<feature type="region of interest" description="Disordered" evidence="3">
    <location>
        <begin position="412"/>
        <end position="431"/>
    </location>
</feature>
<dbReference type="Gene3D" id="1.25.40.10">
    <property type="entry name" value="Tetratricopeptide repeat domain"/>
    <property type="match status" value="2"/>
</dbReference>
<dbReference type="Proteomes" id="UP000019335">
    <property type="component" value="Chromosome 4"/>
</dbReference>
<reference evidence="4 5" key="1">
    <citation type="journal article" date="2014" name="Mol. Plant">
        <title>Chromosome Scale Genome Assembly and Transcriptome Profiling of Nannochloropsis gaditana in Nitrogen Depletion.</title>
        <authorList>
            <person name="Corteggiani Carpinelli E."/>
            <person name="Telatin A."/>
            <person name="Vitulo N."/>
            <person name="Forcato C."/>
            <person name="D'Angelo M."/>
            <person name="Schiavon R."/>
            <person name="Vezzi A."/>
            <person name="Giacometti G.M."/>
            <person name="Morosinotto T."/>
            <person name="Valle G."/>
        </authorList>
    </citation>
    <scope>NUCLEOTIDE SEQUENCE [LARGE SCALE GENOMIC DNA]</scope>
    <source>
        <strain evidence="4 5">B-31</strain>
    </source>
</reference>
<feature type="compositionally biased region" description="Polar residues" evidence="3">
    <location>
        <begin position="913"/>
        <end position="926"/>
    </location>
</feature>
<sequence>MASLRLGTKAATGGRNVSLSLRRNMLPLSSLTSSATGHAYKCCNMHGSKRPYTALLSGCRRFTPASPSPASSGSVSSTFSTISPSAQSASSTGNAPLCHRNDVMVKEGAKCKAPNQVHKSLDYDNLASEVMTAVVREDMASAMTSLERMNLIGHPGSPLSITGSLVGATCHAFLSLCQRRHRQTSGGKGLGEALHILSLQNLAASFDMACTRLLFSLLPTSHPAQWSTTFKALDLAFANLPAVAYPSQSLKRTALRQFAEAGRPEEVRWLLTRMQEPFLALSSKTSRAARSRQREKKRGIGKESHPPSLGEVGKLHSSAWHLFKAYLYAFRPTEALHLLRTETSPGMLDVETTNMLLKALSRHYLVEELFVFFAWAEKHAMVRLNTESYTHAIASLARTSRDPKGCKGKPLTVSLDGETGPGAGRGVAGGTDCSNQDQALSLLARMESQGLTPDVHTFVALIDVFAEAGDLEGGLEVFFGKMAKERRLRPDGAVFGKLMKLLSRRKEWEKVIACHEAMEELGLSDTKEVSTVMVMYAWEKMGKWGEVKDLLGRIHQREGGVRTLKTFTYAMHAFGVAGKYQQALACVREVERREDLHTGMNAYGHMMLVHVCARGQDWAGVQRWWQRMQVKGLEGEADQYLSCAVLSACAVKGAWDDGLAFVDRVGACASSSLAEEAMALLVLRAAKAGRGREVGEGVRKRLLDHGLPIGPFLTEVLAVVSGEEGGHAQEWEGVVRRWYERMEGQREREMAGPDVAIEVLGDLAGVRTPWPVSWYLVGDMAAQGLLKEREAARAVEALKEKEAFALFVSDSSTAAVRDGGGEGGKEGQESMGAEKDGLERKERWENGVEDVGGEVLAAKERHEGSRVMETTERSRAVKRRHRERRIPAYLDLPYSEPQHAYRERAWASAAPSGVTQSSPTFPETWR</sequence>
<feature type="region of interest" description="Disordered" evidence="3">
    <location>
        <begin position="66"/>
        <end position="97"/>
    </location>
</feature>
<dbReference type="AlphaFoldDB" id="W7U6Q7"/>
<feature type="region of interest" description="Disordered" evidence="3">
    <location>
        <begin position="861"/>
        <end position="880"/>
    </location>
</feature>
<dbReference type="InterPro" id="IPR011990">
    <property type="entry name" value="TPR-like_helical_dom_sf"/>
</dbReference>
<feature type="region of interest" description="Disordered" evidence="3">
    <location>
        <begin position="283"/>
        <end position="310"/>
    </location>
</feature>
<proteinExistence type="predicted"/>
<feature type="compositionally biased region" description="Basic and acidic residues" evidence="3">
    <location>
        <begin position="819"/>
        <end position="844"/>
    </location>
</feature>
<dbReference type="PROSITE" id="PS51375">
    <property type="entry name" value="PPR"/>
    <property type="match status" value="1"/>
</dbReference>
<keyword evidence="1" id="KW-0677">Repeat</keyword>